<dbReference type="AlphaFoldDB" id="A0A7J8WGT3"/>
<name>A0A7J8WGT3_GOSAI</name>
<dbReference type="EMBL" id="JABFAA010000001">
    <property type="protein sequence ID" value="MBA0674112.1"/>
    <property type="molecule type" value="Genomic_DNA"/>
</dbReference>
<evidence type="ECO:0000313" key="1">
    <source>
        <dbReference type="EMBL" id="MBA0674112.1"/>
    </source>
</evidence>
<evidence type="ECO:0000313" key="2">
    <source>
        <dbReference type="Proteomes" id="UP000593577"/>
    </source>
</evidence>
<proteinExistence type="predicted"/>
<comment type="caution">
    <text evidence="1">The sequence shown here is derived from an EMBL/GenBank/DDBJ whole genome shotgun (WGS) entry which is preliminary data.</text>
</comment>
<dbReference type="Proteomes" id="UP000593577">
    <property type="component" value="Unassembled WGS sequence"/>
</dbReference>
<sequence length="90" mass="9522">MSSAAQPAKPPMMVRYFSCVGVLSPSSVKSTVGFMEGKASVGGDTTCKAQRRGGFQGSGGQPDTGHIRMDLTLLDVANFERSITSSLYWS</sequence>
<reference evidence="1 2" key="1">
    <citation type="journal article" date="2019" name="Genome Biol. Evol.">
        <title>Insights into the evolution of the New World diploid cottons (Gossypium, subgenus Houzingenia) based on genome sequencing.</title>
        <authorList>
            <person name="Grover C.E."/>
            <person name="Arick M.A. 2nd"/>
            <person name="Thrash A."/>
            <person name="Conover J.L."/>
            <person name="Sanders W.S."/>
            <person name="Peterson D.G."/>
            <person name="Frelichowski J.E."/>
            <person name="Scheffler J.A."/>
            <person name="Scheffler B.E."/>
            <person name="Wendel J.F."/>
        </authorList>
    </citation>
    <scope>NUCLEOTIDE SEQUENCE [LARGE SCALE GENOMIC DNA]</scope>
    <source>
        <strain evidence="1">185</strain>
        <tissue evidence="1">Leaf</tissue>
    </source>
</reference>
<gene>
    <name evidence="1" type="ORF">Goari_015724</name>
</gene>
<protein>
    <submittedName>
        <fullName evidence="1">Uncharacterized protein</fullName>
    </submittedName>
</protein>
<keyword evidence="2" id="KW-1185">Reference proteome</keyword>
<accession>A0A7J8WGT3</accession>
<organism evidence="1 2">
    <name type="scientific">Gossypium aridum</name>
    <name type="common">American cotton</name>
    <name type="synonym">Erioxylum aridum</name>
    <dbReference type="NCBI Taxonomy" id="34290"/>
    <lineage>
        <taxon>Eukaryota</taxon>
        <taxon>Viridiplantae</taxon>
        <taxon>Streptophyta</taxon>
        <taxon>Embryophyta</taxon>
        <taxon>Tracheophyta</taxon>
        <taxon>Spermatophyta</taxon>
        <taxon>Magnoliopsida</taxon>
        <taxon>eudicotyledons</taxon>
        <taxon>Gunneridae</taxon>
        <taxon>Pentapetalae</taxon>
        <taxon>rosids</taxon>
        <taxon>malvids</taxon>
        <taxon>Malvales</taxon>
        <taxon>Malvaceae</taxon>
        <taxon>Malvoideae</taxon>
        <taxon>Gossypium</taxon>
    </lineage>
</organism>